<comment type="caution">
    <text evidence="1">The sequence shown here is derived from an EMBL/GenBank/DDBJ whole genome shotgun (WGS) entry which is preliminary data.</text>
</comment>
<sequence>MSESDKIDTTKLNTIINIQRDGMIKMFFQVLSKIKNLSSINYIDMKTLGFSIDEQAKFDTDYKGYAFDWGLEFPQLITKDL</sequence>
<accession>X1EH04</accession>
<name>X1EH04_9ZZZZ</name>
<dbReference type="AlphaFoldDB" id="X1EH04"/>
<reference evidence="1" key="1">
    <citation type="journal article" date="2014" name="Front. Microbiol.">
        <title>High frequency of phylogenetically diverse reductive dehalogenase-homologous genes in deep subseafloor sedimentary metagenomes.</title>
        <authorList>
            <person name="Kawai M."/>
            <person name="Futagami T."/>
            <person name="Toyoda A."/>
            <person name="Takaki Y."/>
            <person name="Nishi S."/>
            <person name="Hori S."/>
            <person name="Arai W."/>
            <person name="Tsubouchi T."/>
            <person name="Morono Y."/>
            <person name="Uchiyama I."/>
            <person name="Ito T."/>
            <person name="Fujiyama A."/>
            <person name="Inagaki F."/>
            <person name="Takami H."/>
        </authorList>
    </citation>
    <scope>NUCLEOTIDE SEQUENCE</scope>
    <source>
        <strain evidence="1">Expedition CK06-06</strain>
    </source>
</reference>
<dbReference type="EMBL" id="BARU01010389">
    <property type="protein sequence ID" value="GAH32591.1"/>
    <property type="molecule type" value="Genomic_DNA"/>
</dbReference>
<gene>
    <name evidence="1" type="ORF">S03H2_19821</name>
</gene>
<proteinExistence type="predicted"/>
<protein>
    <submittedName>
        <fullName evidence="1">Uncharacterized protein</fullName>
    </submittedName>
</protein>
<evidence type="ECO:0000313" key="1">
    <source>
        <dbReference type="EMBL" id="GAH32591.1"/>
    </source>
</evidence>
<organism evidence="1">
    <name type="scientific">marine sediment metagenome</name>
    <dbReference type="NCBI Taxonomy" id="412755"/>
    <lineage>
        <taxon>unclassified sequences</taxon>
        <taxon>metagenomes</taxon>
        <taxon>ecological metagenomes</taxon>
    </lineage>
</organism>